<keyword evidence="3" id="KW-1185">Reference proteome</keyword>
<evidence type="ECO:0000313" key="3">
    <source>
        <dbReference type="Proteomes" id="UP000003448"/>
    </source>
</evidence>
<gene>
    <name evidence="2" type="ORF">MILUP08_40233</name>
</gene>
<evidence type="ECO:0000313" key="2">
    <source>
        <dbReference type="EMBL" id="CCH22350.1"/>
    </source>
</evidence>
<dbReference type="EMBL" id="CAIE01000050">
    <property type="protein sequence ID" value="CCH22350.1"/>
    <property type="molecule type" value="Genomic_DNA"/>
</dbReference>
<feature type="region of interest" description="Disordered" evidence="1">
    <location>
        <begin position="103"/>
        <end position="129"/>
    </location>
</feature>
<reference evidence="3" key="1">
    <citation type="journal article" date="2012" name="J. Bacteriol.">
        <title>Genome Sequence of Micromonospora lupini Lupac 08, Isolated from Root Nodules of Lupinus angustifolius.</title>
        <authorList>
            <person name="Alonso-Vega P."/>
            <person name="Normand P."/>
            <person name="Bacigalupe R."/>
            <person name="Pujic P."/>
            <person name="Lajus A."/>
            <person name="Vallenet D."/>
            <person name="Carro L."/>
            <person name="Coll P."/>
            <person name="Trujillo M.E."/>
        </authorList>
    </citation>
    <scope>NUCLEOTIDE SEQUENCE [LARGE SCALE GENOMIC DNA]</scope>
    <source>
        <strain evidence="3">Lupac 08</strain>
    </source>
</reference>
<dbReference type="Proteomes" id="UP000003448">
    <property type="component" value="Unassembled WGS sequence"/>
</dbReference>
<proteinExistence type="predicted"/>
<dbReference type="STRING" id="1150864.MILUP08_40233"/>
<sequence>MATRHRRRACGSAPGSVRPELFIALLHSPLRIFYKCKVPCLPVGAVRLASHPKGEHRLTVADATEASQVNTLSDDGWWWRVSLPHSGREATERAPTVWPRRLGPIRRRPRFGPESGTSCPHPGIRTASHSGGRAVSVVVPAGPVPGEEIILRPAADVAFRAIRYTRANVQSRSVFTFAGGGRRPAWSTWR</sequence>
<protein>
    <submittedName>
        <fullName evidence="2">Uncharacterized protein</fullName>
    </submittedName>
</protein>
<evidence type="ECO:0000256" key="1">
    <source>
        <dbReference type="SAM" id="MobiDB-lite"/>
    </source>
</evidence>
<comment type="caution">
    <text evidence="2">The sequence shown here is derived from an EMBL/GenBank/DDBJ whole genome shotgun (WGS) entry which is preliminary data.</text>
</comment>
<dbReference type="AlphaFoldDB" id="I0LEV3"/>
<accession>I0LEV3</accession>
<organism evidence="2 3">
    <name type="scientific">Micromonospora lupini str. Lupac 08</name>
    <dbReference type="NCBI Taxonomy" id="1150864"/>
    <lineage>
        <taxon>Bacteria</taxon>
        <taxon>Bacillati</taxon>
        <taxon>Actinomycetota</taxon>
        <taxon>Actinomycetes</taxon>
        <taxon>Micromonosporales</taxon>
        <taxon>Micromonosporaceae</taxon>
        <taxon>Micromonospora</taxon>
    </lineage>
</organism>
<name>I0LEV3_9ACTN</name>